<dbReference type="GO" id="GO:0006465">
    <property type="term" value="P:signal peptide processing"/>
    <property type="evidence" value="ECO:0007669"/>
    <property type="project" value="TreeGrafter"/>
</dbReference>
<sequence>MMVSKPSAAEAKGETVDPAEVEAALVEEDKNVYLGLFALQLLPSLLIGYKLASFVYFGLLAVSTVYLGSKRMDIPDETRNPITAAQAFGAPFAASVSLFGVFALLKYTDISVGIAYQYLTTFLGVATSVSVLPPILRSVLPENVVNAPVSAPLDTVLAKAFPETWENDDQPLLDFAELAVLVSATTAAFVYVNPAVGLSAKFLIPNVFAWCIGMQSIGLISISTFPAAAILLTGLFCYDIFWVFGTEVMMTVATKIEAPVKFLFPSLTDPSKRYPFSVLGLGDIVIPATFCTLMRSFDIYLEGARQAEAAAARALLTEVANKNPIALWLDSILGTPVAQAGSGVSEASPKGIPPGGRLAAAGAAGAVGEAGGGRSYFDNSVAAYALGLGLCFTVNFVSKSGQPALLYLNPALLSSAILTAVLNGNGELGKLLAFGVGKDSKASEDDP</sequence>
<dbReference type="OrthoDB" id="206145at2759"/>
<dbReference type="Pfam" id="PF04258">
    <property type="entry name" value="Peptidase_A22B"/>
    <property type="match status" value="1"/>
</dbReference>
<evidence type="ECO:0000256" key="7">
    <source>
        <dbReference type="SAM" id="Phobius"/>
    </source>
</evidence>
<reference evidence="8 9" key="1">
    <citation type="journal article" date="2010" name="Nature">
        <title>The Ectocarpus genome and the independent evolution of multicellularity in brown algae.</title>
        <authorList>
            <person name="Cock J.M."/>
            <person name="Sterck L."/>
            <person name="Rouze P."/>
            <person name="Scornet D."/>
            <person name="Allen A.E."/>
            <person name="Amoutzias G."/>
            <person name="Anthouard V."/>
            <person name="Artiguenave F."/>
            <person name="Aury J.M."/>
            <person name="Badger J.H."/>
            <person name="Beszteri B."/>
            <person name="Billiau K."/>
            <person name="Bonnet E."/>
            <person name="Bothwell J.H."/>
            <person name="Bowler C."/>
            <person name="Boyen C."/>
            <person name="Brownlee C."/>
            <person name="Carrano C.J."/>
            <person name="Charrier B."/>
            <person name="Cho G.Y."/>
            <person name="Coelho S.M."/>
            <person name="Collen J."/>
            <person name="Corre E."/>
            <person name="Da Silva C."/>
            <person name="Delage L."/>
            <person name="Delaroque N."/>
            <person name="Dittami S.M."/>
            <person name="Doulbeau S."/>
            <person name="Elias M."/>
            <person name="Farnham G."/>
            <person name="Gachon C.M."/>
            <person name="Gschloessl B."/>
            <person name="Heesch S."/>
            <person name="Jabbari K."/>
            <person name="Jubin C."/>
            <person name="Kawai H."/>
            <person name="Kimura K."/>
            <person name="Kloareg B."/>
            <person name="Kupper F.C."/>
            <person name="Lang D."/>
            <person name="Le Bail A."/>
            <person name="Leblanc C."/>
            <person name="Lerouge P."/>
            <person name="Lohr M."/>
            <person name="Lopez P.J."/>
            <person name="Martens C."/>
            <person name="Maumus F."/>
            <person name="Michel G."/>
            <person name="Miranda-Saavedra D."/>
            <person name="Morales J."/>
            <person name="Moreau H."/>
            <person name="Motomura T."/>
            <person name="Nagasato C."/>
            <person name="Napoli C.A."/>
            <person name="Nelson D.R."/>
            <person name="Nyvall-Collen P."/>
            <person name="Peters A.F."/>
            <person name="Pommier C."/>
            <person name="Potin P."/>
            <person name="Poulain J."/>
            <person name="Quesneville H."/>
            <person name="Read B."/>
            <person name="Rensing S.A."/>
            <person name="Ritter A."/>
            <person name="Rousvoal S."/>
            <person name="Samanta M."/>
            <person name="Samson G."/>
            <person name="Schroeder D.C."/>
            <person name="Segurens B."/>
            <person name="Strittmatter M."/>
            <person name="Tonon T."/>
            <person name="Tregear J.W."/>
            <person name="Valentin K."/>
            <person name="von Dassow P."/>
            <person name="Yamagishi T."/>
            <person name="Van de Peer Y."/>
            <person name="Wincker P."/>
        </authorList>
    </citation>
    <scope>NUCLEOTIDE SEQUENCE [LARGE SCALE GENOMIC DNA]</scope>
    <source>
        <strain evidence="9">Ec32 / CCAP1310/4</strain>
    </source>
</reference>
<dbReference type="STRING" id="2880.D7FRJ3"/>
<dbReference type="InterPro" id="IPR007369">
    <property type="entry name" value="Peptidase_A22B_SPP"/>
</dbReference>
<keyword evidence="3 7" id="KW-0812">Transmembrane</keyword>
<keyword evidence="5 7" id="KW-1133">Transmembrane helix</keyword>
<gene>
    <name evidence="8" type="ORF">Esi_0215_0026</name>
</gene>
<dbReference type="SMART" id="SM00730">
    <property type="entry name" value="PSN"/>
    <property type="match status" value="1"/>
</dbReference>
<feature type="transmembrane region" description="Helical" evidence="7">
    <location>
        <begin position="216"/>
        <end position="241"/>
    </location>
</feature>
<dbReference type="OMA" id="PKWLLQD"/>
<evidence type="ECO:0000313" key="9">
    <source>
        <dbReference type="Proteomes" id="UP000002630"/>
    </source>
</evidence>
<feature type="transmembrane region" description="Helical" evidence="7">
    <location>
        <begin position="47"/>
        <end position="67"/>
    </location>
</feature>
<dbReference type="EMBL" id="FN648393">
    <property type="protein sequence ID" value="CBJ30784.1"/>
    <property type="molecule type" value="Genomic_DNA"/>
</dbReference>
<feature type="transmembrane region" description="Helical" evidence="7">
    <location>
        <begin position="178"/>
        <end position="204"/>
    </location>
</feature>
<keyword evidence="4" id="KW-0378">Hydrolase</keyword>
<dbReference type="AlphaFoldDB" id="D7FRJ3"/>
<dbReference type="PANTHER" id="PTHR12174:SF73">
    <property type="entry name" value="SIGNAL PEPTIDE PEPTIDASE DOMAIN CONTAINING PROTEIN"/>
    <property type="match status" value="1"/>
</dbReference>
<evidence type="ECO:0000256" key="3">
    <source>
        <dbReference type="ARBA" id="ARBA00022692"/>
    </source>
</evidence>
<evidence type="ECO:0000256" key="5">
    <source>
        <dbReference type="ARBA" id="ARBA00022989"/>
    </source>
</evidence>
<dbReference type="eggNOG" id="KOG2443">
    <property type="taxonomic scope" value="Eukaryota"/>
</dbReference>
<dbReference type="InParanoid" id="D7FRJ3"/>
<accession>D7FRJ3</accession>
<dbReference type="GO" id="GO:0033619">
    <property type="term" value="P:membrane protein proteolysis"/>
    <property type="evidence" value="ECO:0007669"/>
    <property type="project" value="TreeGrafter"/>
</dbReference>
<keyword evidence="6 7" id="KW-0472">Membrane</keyword>
<feature type="transmembrane region" description="Helical" evidence="7">
    <location>
        <begin position="117"/>
        <end position="136"/>
    </location>
</feature>
<dbReference type="EMBL" id="FN649739">
    <property type="protein sequence ID" value="CBJ30784.1"/>
    <property type="molecule type" value="Genomic_DNA"/>
</dbReference>
<feature type="transmembrane region" description="Helical" evidence="7">
    <location>
        <begin position="87"/>
        <end position="105"/>
    </location>
</feature>
<evidence type="ECO:0000256" key="6">
    <source>
        <dbReference type="ARBA" id="ARBA00023136"/>
    </source>
</evidence>
<dbReference type="GO" id="GO:0098553">
    <property type="term" value="C:lumenal side of endoplasmic reticulum membrane"/>
    <property type="evidence" value="ECO:0007669"/>
    <property type="project" value="TreeGrafter"/>
</dbReference>
<name>D7FRJ3_ECTSI</name>
<keyword evidence="9" id="KW-1185">Reference proteome</keyword>
<dbReference type="InterPro" id="IPR006639">
    <property type="entry name" value="Preselin/SPP"/>
</dbReference>
<protein>
    <submittedName>
        <fullName evidence="8">Minor histocompatibility antigen H13, putative</fullName>
    </submittedName>
</protein>
<evidence type="ECO:0000256" key="2">
    <source>
        <dbReference type="ARBA" id="ARBA00006859"/>
    </source>
</evidence>
<dbReference type="Proteomes" id="UP000002630">
    <property type="component" value="Linkage Group LG14"/>
</dbReference>
<evidence type="ECO:0000256" key="4">
    <source>
        <dbReference type="ARBA" id="ARBA00022801"/>
    </source>
</evidence>
<dbReference type="GO" id="GO:0098554">
    <property type="term" value="C:cytoplasmic side of endoplasmic reticulum membrane"/>
    <property type="evidence" value="ECO:0007669"/>
    <property type="project" value="TreeGrafter"/>
</dbReference>
<comment type="similarity">
    <text evidence="2">Belongs to the peptidase A22B family.</text>
</comment>
<evidence type="ECO:0000313" key="8">
    <source>
        <dbReference type="EMBL" id="CBJ30784.1"/>
    </source>
</evidence>
<dbReference type="PANTHER" id="PTHR12174">
    <property type="entry name" value="SIGNAL PEPTIDE PEPTIDASE"/>
    <property type="match status" value="1"/>
</dbReference>
<comment type="subcellular location">
    <subcellularLocation>
        <location evidence="1">Endomembrane system</location>
        <topology evidence="1">Multi-pass membrane protein</topology>
    </subcellularLocation>
</comment>
<evidence type="ECO:0000256" key="1">
    <source>
        <dbReference type="ARBA" id="ARBA00004127"/>
    </source>
</evidence>
<organism evidence="8 9">
    <name type="scientific">Ectocarpus siliculosus</name>
    <name type="common">Brown alga</name>
    <name type="synonym">Conferva siliculosa</name>
    <dbReference type="NCBI Taxonomy" id="2880"/>
    <lineage>
        <taxon>Eukaryota</taxon>
        <taxon>Sar</taxon>
        <taxon>Stramenopiles</taxon>
        <taxon>Ochrophyta</taxon>
        <taxon>PX clade</taxon>
        <taxon>Phaeophyceae</taxon>
        <taxon>Ectocarpales</taxon>
        <taxon>Ectocarpaceae</taxon>
        <taxon>Ectocarpus</taxon>
    </lineage>
</organism>
<proteinExistence type="inferred from homology"/>
<dbReference type="GO" id="GO:0042500">
    <property type="term" value="F:aspartic endopeptidase activity, intramembrane cleaving"/>
    <property type="evidence" value="ECO:0007669"/>
    <property type="project" value="InterPro"/>
</dbReference>